<evidence type="ECO:0000313" key="1">
    <source>
        <dbReference type="EMBL" id="ULT93320.1"/>
    </source>
</evidence>
<sequence length="93" mass="10858">MSFDFDLTAPFQTAFTTRDQHEHRHKVRPVQIIAPSSTNPGKFRLNESALNSVLGHSACANKKVKFDEIYFVRRNILHTIFGQKIHEQNFFRK</sequence>
<protein>
    <submittedName>
        <fullName evidence="1">Uncharacterized protein</fullName>
    </submittedName>
</protein>
<dbReference type="AlphaFoldDB" id="A0AAE9A875"/>
<dbReference type="Proteomes" id="UP000827892">
    <property type="component" value="Chromosome IV"/>
</dbReference>
<evidence type="ECO:0000313" key="2">
    <source>
        <dbReference type="Proteomes" id="UP000827892"/>
    </source>
</evidence>
<organism evidence="1 2">
    <name type="scientific">Caenorhabditis briggsae</name>
    <dbReference type="NCBI Taxonomy" id="6238"/>
    <lineage>
        <taxon>Eukaryota</taxon>
        <taxon>Metazoa</taxon>
        <taxon>Ecdysozoa</taxon>
        <taxon>Nematoda</taxon>
        <taxon>Chromadorea</taxon>
        <taxon>Rhabditida</taxon>
        <taxon>Rhabditina</taxon>
        <taxon>Rhabditomorpha</taxon>
        <taxon>Rhabditoidea</taxon>
        <taxon>Rhabditidae</taxon>
        <taxon>Peloderinae</taxon>
        <taxon>Caenorhabditis</taxon>
    </lineage>
</organism>
<reference evidence="1 2" key="1">
    <citation type="submission" date="2022-05" db="EMBL/GenBank/DDBJ databases">
        <title>Chromosome-level reference genomes for two strains of Caenorhabditis briggsae: an improved platform for comparative genomics.</title>
        <authorList>
            <person name="Stevens L."/>
            <person name="Andersen E.C."/>
        </authorList>
    </citation>
    <scope>NUCLEOTIDE SEQUENCE [LARGE SCALE GENOMIC DNA]</scope>
    <source>
        <strain evidence="1">QX1410_ONT</strain>
        <tissue evidence="1">Whole-organism</tissue>
    </source>
</reference>
<proteinExistence type="predicted"/>
<accession>A0AAE9A875</accession>
<name>A0AAE9A875_CAEBR</name>
<gene>
    <name evidence="1" type="ORF">L3Y34_003061</name>
</gene>
<dbReference type="EMBL" id="CP090894">
    <property type="protein sequence ID" value="ULT93320.1"/>
    <property type="molecule type" value="Genomic_DNA"/>
</dbReference>